<dbReference type="EMBL" id="JAKKPZ010000012">
    <property type="protein sequence ID" value="KAI1714839.1"/>
    <property type="molecule type" value="Genomic_DNA"/>
</dbReference>
<feature type="region of interest" description="Disordered" evidence="3">
    <location>
        <begin position="281"/>
        <end position="300"/>
    </location>
</feature>
<dbReference type="SUPFAM" id="SSF82895">
    <property type="entry name" value="TSP-1 type 1 repeat"/>
    <property type="match status" value="2"/>
</dbReference>
<evidence type="ECO:0000313" key="6">
    <source>
        <dbReference type="Proteomes" id="UP001201812"/>
    </source>
</evidence>
<dbReference type="PANTHER" id="PTHR22906">
    <property type="entry name" value="PROPERDIN"/>
    <property type="match status" value="1"/>
</dbReference>
<comment type="caution">
    <text evidence="5">The sequence shown here is derived from an EMBL/GenBank/DDBJ whole genome shotgun (WGS) entry which is preliminary data.</text>
</comment>
<evidence type="ECO:0000256" key="1">
    <source>
        <dbReference type="ARBA" id="ARBA00022737"/>
    </source>
</evidence>
<sequence length="783" mass="86585">MLIWRRRLTILLSLFISVLVLVKGDNQEDASATRQPVDSFATGKLNQFKGFYTPRPLPPNAQFTFASVWAAWSAWSFCANGAQMRVRACNTVRGFSCLGPNMETKPCGTLTQDSDRSHAQVQINTDLEGRDYEAVDPWFEDRREALRQLSPKAKNSGQASKSDKKPMSSKEFLQRSAGKTVQGMGQRSPGVPNYGGNGNGLVGPPRRASAVQNYEGPPRAPSMTPELLFGSKLEVPDTPINSSEGIEKSEELGDSFTTTTVSGPLPGSTVSSLVLMDQNKPNQDSTLQKSDPVIGNPGEGLDEIDLWLATSSKGSTSSTLPPSTTTTTEPVPAFSITDEMETASESTKTTTMEIVRTTMAETQMPEQTDLMSTEIQTEKPEPVPVTPSRGTNWAKNQGWIARPEPGRLHSGEVVFPKKQEDRISTDTAKALEWMLANMTKAAERELQEQRKIVEGGKDSKPERLHSGESRIPRLNANANPLPLAIISEEFRGDHNNINRKAFGIKSYGNDSVKIHSLSPFDRRKEFLQKNANPPRATAETLMPADVSNEKSAANPENDAELREALSMQKDLASLHTIMRHIENEIKALKPDAASENPIQNGAKTNTFEPTHSIQGDRMVVNPKAWEADFLMPSTPKPRQSTPPPMAQTTVDLDNVELTKLLLVEGGVEKQTEAKWSDWRPWAECFCNRQVRTRVCVYDNAYNSKGCQGRSYESRPCITHRPCPQSRLQTVKPVTMESSTAGYYTLAPARGPRQRPDPRFLRPHPLAVARHSNPSKHFLLKKLT</sequence>
<evidence type="ECO:0000256" key="3">
    <source>
        <dbReference type="SAM" id="MobiDB-lite"/>
    </source>
</evidence>
<feature type="signal peptide" evidence="4">
    <location>
        <begin position="1"/>
        <end position="24"/>
    </location>
</feature>
<evidence type="ECO:0000256" key="4">
    <source>
        <dbReference type="SAM" id="SignalP"/>
    </source>
</evidence>
<evidence type="ECO:0000256" key="2">
    <source>
        <dbReference type="ARBA" id="ARBA00023157"/>
    </source>
</evidence>
<dbReference type="Proteomes" id="UP001201812">
    <property type="component" value="Unassembled WGS sequence"/>
</dbReference>
<dbReference type="AlphaFoldDB" id="A0AAD4N6N6"/>
<dbReference type="PROSITE" id="PS50092">
    <property type="entry name" value="TSP1"/>
    <property type="match status" value="2"/>
</dbReference>
<keyword evidence="1" id="KW-0677">Repeat</keyword>
<dbReference type="InterPro" id="IPR052065">
    <property type="entry name" value="Compl_asym_regulator"/>
</dbReference>
<evidence type="ECO:0000313" key="5">
    <source>
        <dbReference type="EMBL" id="KAI1714839.1"/>
    </source>
</evidence>
<keyword evidence="6" id="KW-1185">Reference proteome</keyword>
<dbReference type="InterPro" id="IPR000884">
    <property type="entry name" value="TSP1_rpt"/>
</dbReference>
<dbReference type="Pfam" id="PF00090">
    <property type="entry name" value="TSP_1"/>
    <property type="match status" value="2"/>
</dbReference>
<feature type="chain" id="PRO_5041967788" evidence="4">
    <location>
        <begin position="25"/>
        <end position="783"/>
    </location>
</feature>
<gene>
    <name evidence="5" type="ORF">DdX_08107</name>
</gene>
<proteinExistence type="predicted"/>
<dbReference type="PANTHER" id="PTHR22906:SF54">
    <property type="entry name" value="IG-LIKE DOMAIN-CONTAINING PROTEIN"/>
    <property type="match status" value="1"/>
</dbReference>
<accession>A0AAD4N6N6</accession>
<feature type="compositionally biased region" description="Basic and acidic residues" evidence="3">
    <location>
        <begin position="454"/>
        <end position="471"/>
    </location>
</feature>
<reference evidence="5" key="1">
    <citation type="submission" date="2022-01" db="EMBL/GenBank/DDBJ databases">
        <title>Genome Sequence Resource for Two Populations of Ditylenchus destructor, the Migratory Endoparasitic Phytonematode.</title>
        <authorList>
            <person name="Zhang H."/>
            <person name="Lin R."/>
            <person name="Xie B."/>
        </authorList>
    </citation>
    <scope>NUCLEOTIDE SEQUENCE</scope>
    <source>
        <strain evidence="5">BazhouSP</strain>
    </source>
</reference>
<name>A0AAD4N6N6_9BILA</name>
<keyword evidence="2" id="KW-1015">Disulfide bond</keyword>
<dbReference type="SMART" id="SM00209">
    <property type="entry name" value="TSP1"/>
    <property type="match status" value="2"/>
</dbReference>
<organism evidence="5 6">
    <name type="scientific">Ditylenchus destructor</name>
    <dbReference type="NCBI Taxonomy" id="166010"/>
    <lineage>
        <taxon>Eukaryota</taxon>
        <taxon>Metazoa</taxon>
        <taxon>Ecdysozoa</taxon>
        <taxon>Nematoda</taxon>
        <taxon>Chromadorea</taxon>
        <taxon>Rhabditida</taxon>
        <taxon>Tylenchina</taxon>
        <taxon>Tylenchomorpha</taxon>
        <taxon>Sphaerularioidea</taxon>
        <taxon>Anguinidae</taxon>
        <taxon>Anguininae</taxon>
        <taxon>Ditylenchus</taxon>
    </lineage>
</organism>
<dbReference type="InterPro" id="IPR036383">
    <property type="entry name" value="TSP1_rpt_sf"/>
</dbReference>
<feature type="region of interest" description="Disordered" evidence="3">
    <location>
        <begin position="312"/>
        <end position="331"/>
    </location>
</feature>
<protein>
    <submittedName>
        <fullName evidence="5">Uncharacterized protein</fullName>
    </submittedName>
</protein>
<keyword evidence="4" id="KW-0732">Signal</keyword>
<feature type="region of interest" description="Disordered" evidence="3">
    <location>
        <begin position="148"/>
        <end position="221"/>
    </location>
</feature>
<feature type="region of interest" description="Disordered" evidence="3">
    <location>
        <begin position="454"/>
        <end position="475"/>
    </location>
</feature>